<dbReference type="Proteomes" id="UP000683925">
    <property type="component" value="Unassembled WGS sequence"/>
</dbReference>
<dbReference type="OrthoDB" id="294693at2759"/>
<evidence type="ECO:0000313" key="2">
    <source>
        <dbReference type="EMBL" id="CAD8153566.1"/>
    </source>
</evidence>
<sequence length="364" mass="42958">MESEEALVVSELYDFQQLLTKKVKDNFYLILIMRNDNSPVNQQTKGNVSIQNQSPRKQHTPQDTMQQVLQFNPQLLNLKSSSPHRPKDQPKESFYFVQDDGQRQQETQLKFNKVKNNYQITKQLTNRSDKQRKRVDLSSNVFENTQNADVISKSPENQQLINTSVQWTNVHYGKVLTSVNEKAEFGKDYAKQRKHQDLQQQYQESTKHKSPSKIIENEINIQSKKQNQQFSDVFGQELGNKERKWLRPQRSLSPQIKWTAFDSTRDYKDFGDMSIKESKLRNINTDNQKDNQKDTHKLNHPLTSPFFDCQISYEKIKGQYKQQNQFKHVENGSSKQFGQEKKIEQSSSNKKYEGIYSWKNNYQK</sequence>
<keyword evidence="3" id="KW-1185">Reference proteome</keyword>
<name>A0A8S1TRN0_PAROT</name>
<dbReference type="EMBL" id="CAJJDP010000028">
    <property type="protein sequence ID" value="CAD8153566.1"/>
    <property type="molecule type" value="Genomic_DNA"/>
</dbReference>
<dbReference type="OMA" id="FDCQISY"/>
<feature type="region of interest" description="Disordered" evidence="1">
    <location>
        <begin position="327"/>
        <end position="350"/>
    </location>
</feature>
<evidence type="ECO:0000256" key="1">
    <source>
        <dbReference type="SAM" id="MobiDB-lite"/>
    </source>
</evidence>
<feature type="compositionally biased region" description="Polar residues" evidence="1">
    <location>
        <begin position="327"/>
        <end position="337"/>
    </location>
</feature>
<evidence type="ECO:0000313" key="3">
    <source>
        <dbReference type="Proteomes" id="UP000683925"/>
    </source>
</evidence>
<feature type="region of interest" description="Disordered" evidence="1">
    <location>
        <begin position="193"/>
        <end position="212"/>
    </location>
</feature>
<proteinExistence type="predicted"/>
<reference evidence="2" key="1">
    <citation type="submission" date="2021-01" db="EMBL/GenBank/DDBJ databases">
        <authorList>
            <consortium name="Genoscope - CEA"/>
            <person name="William W."/>
        </authorList>
    </citation>
    <scope>NUCLEOTIDE SEQUENCE</scope>
</reference>
<gene>
    <name evidence="2" type="ORF">POCTA_138.1.T0280068</name>
</gene>
<dbReference type="AlphaFoldDB" id="A0A8S1TRN0"/>
<organism evidence="2 3">
    <name type="scientific">Paramecium octaurelia</name>
    <dbReference type="NCBI Taxonomy" id="43137"/>
    <lineage>
        <taxon>Eukaryota</taxon>
        <taxon>Sar</taxon>
        <taxon>Alveolata</taxon>
        <taxon>Ciliophora</taxon>
        <taxon>Intramacronucleata</taxon>
        <taxon>Oligohymenophorea</taxon>
        <taxon>Peniculida</taxon>
        <taxon>Parameciidae</taxon>
        <taxon>Paramecium</taxon>
    </lineage>
</organism>
<comment type="caution">
    <text evidence="2">The sequence shown here is derived from an EMBL/GenBank/DDBJ whole genome shotgun (WGS) entry which is preliminary data.</text>
</comment>
<protein>
    <submittedName>
        <fullName evidence="2">Uncharacterized protein</fullName>
    </submittedName>
</protein>
<accession>A0A8S1TRN0</accession>
<feature type="region of interest" description="Disordered" evidence="1">
    <location>
        <begin position="38"/>
        <end position="63"/>
    </location>
</feature>